<keyword evidence="6" id="KW-1185">Reference proteome</keyword>
<sequence length="360" mass="39760">MTILPWYFLVVTWSFLYIQIKCYLSLFQSLFLAALPTVSLLSAPIGTTQYLMCIIEDFTPKKVIVTWKKNDMEVEGQTPTVGLQPSGLYSASSLLKVTNTDWNNKVKYSCVVEHQGQPTNETISKTGLSSSGTSTCPAFTLLLSLSEPLTVTLNPPSVKKVFIDNQAVLDCVITATDQDTVSGTTITWHVNGKKQKDHIDLKPIESKGNLNSRVSTLTIDQTRWTNLNKVQCSAMKRGEVTQVIQDLSEAPSVSVHILPEEDTREKEIVTLVCLVVSPSLCDVYIIWKVNSGDYQEGVTSPPQKTQKGNYSVTSVFTTTKKEWEGNSVFTCAVKHLGSDNNTTPEERSVSKSLGNSCEDK</sequence>
<protein>
    <recommendedName>
        <fullName evidence="4">Ig-like domain-containing protein</fullName>
    </recommendedName>
</protein>
<feature type="domain" description="Ig-like" evidence="4">
    <location>
        <begin position="148"/>
        <end position="248"/>
    </location>
</feature>
<evidence type="ECO:0000313" key="6">
    <source>
        <dbReference type="Proteomes" id="UP000694395"/>
    </source>
</evidence>
<dbReference type="InterPro" id="IPR003006">
    <property type="entry name" value="Ig/MHC_CS"/>
</dbReference>
<reference evidence="5" key="2">
    <citation type="submission" date="2025-08" db="UniProtKB">
        <authorList>
            <consortium name="Ensembl"/>
        </authorList>
    </citation>
    <scope>IDENTIFICATION</scope>
</reference>
<evidence type="ECO:0000259" key="4">
    <source>
        <dbReference type="PROSITE" id="PS50835"/>
    </source>
</evidence>
<name>A0A8C7V5V5_ONCMY</name>
<keyword evidence="3" id="KW-1133">Transmembrane helix</keyword>
<dbReference type="PANTHER" id="PTHR23411">
    <property type="entry name" value="TAPASIN"/>
    <property type="match status" value="1"/>
</dbReference>
<feature type="domain" description="Ig-like" evidence="4">
    <location>
        <begin position="36"/>
        <end position="124"/>
    </location>
</feature>
<feature type="compositionally biased region" description="Polar residues" evidence="2">
    <location>
        <begin position="350"/>
        <end position="360"/>
    </location>
</feature>
<dbReference type="InterPro" id="IPR036179">
    <property type="entry name" value="Ig-like_dom_sf"/>
</dbReference>
<dbReference type="PROSITE" id="PS00290">
    <property type="entry name" value="IG_MHC"/>
    <property type="match status" value="1"/>
</dbReference>
<reference evidence="5" key="3">
    <citation type="submission" date="2025-09" db="UniProtKB">
        <authorList>
            <consortium name="Ensembl"/>
        </authorList>
    </citation>
    <scope>IDENTIFICATION</scope>
</reference>
<keyword evidence="1" id="KW-0393">Immunoglobulin domain</keyword>
<dbReference type="Proteomes" id="UP000694395">
    <property type="component" value="Chromosome 13"/>
</dbReference>
<dbReference type="AlphaFoldDB" id="A0A8C7V5V5"/>
<feature type="domain" description="Ig-like" evidence="4">
    <location>
        <begin position="251"/>
        <end position="350"/>
    </location>
</feature>
<dbReference type="InterPro" id="IPR050380">
    <property type="entry name" value="Immune_Resp_Modulators"/>
</dbReference>
<keyword evidence="3" id="KW-0812">Transmembrane</keyword>
<dbReference type="Gene3D" id="2.60.40.10">
    <property type="entry name" value="Immunoglobulins"/>
    <property type="match status" value="3"/>
</dbReference>
<evidence type="ECO:0000256" key="3">
    <source>
        <dbReference type="SAM" id="Phobius"/>
    </source>
</evidence>
<dbReference type="Pfam" id="PF07654">
    <property type="entry name" value="C1-set"/>
    <property type="match status" value="3"/>
</dbReference>
<dbReference type="InterPro" id="IPR003597">
    <property type="entry name" value="Ig_C1-set"/>
</dbReference>
<feature type="region of interest" description="Disordered" evidence="2">
    <location>
        <begin position="339"/>
        <end position="360"/>
    </location>
</feature>
<dbReference type="InterPro" id="IPR013783">
    <property type="entry name" value="Ig-like_fold"/>
</dbReference>
<proteinExistence type="predicted"/>
<evidence type="ECO:0000313" key="5">
    <source>
        <dbReference type="Ensembl" id="ENSOMYP00000008325.2"/>
    </source>
</evidence>
<dbReference type="SMART" id="SM00407">
    <property type="entry name" value="IGc1"/>
    <property type="match status" value="2"/>
</dbReference>
<dbReference type="InterPro" id="IPR007110">
    <property type="entry name" value="Ig-like_dom"/>
</dbReference>
<dbReference type="CDD" id="cd00098">
    <property type="entry name" value="IgC1"/>
    <property type="match status" value="1"/>
</dbReference>
<keyword evidence="3" id="KW-0472">Membrane</keyword>
<dbReference type="GeneTree" id="ENSGT01140000282517"/>
<evidence type="ECO:0000256" key="1">
    <source>
        <dbReference type="ARBA" id="ARBA00023319"/>
    </source>
</evidence>
<organism evidence="5 6">
    <name type="scientific">Oncorhynchus mykiss</name>
    <name type="common">Rainbow trout</name>
    <name type="synonym">Salmo gairdneri</name>
    <dbReference type="NCBI Taxonomy" id="8022"/>
    <lineage>
        <taxon>Eukaryota</taxon>
        <taxon>Metazoa</taxon>
        <taxon>Chordata</taxon>
        <taxon>Craniata</taxon>
        <taxon>Vertebrata</taxon>
        <taxon>Euteleostomi</taxon>
        <taxon>Actinopterygii</taxon>
        <taxon>Neopterygii</taxon>
        <taxon>Teleostei</taxon>
        <taxon>Protacanthopterygii</taxon>
        <taxon>Salmoniformes</taxon>
        <taxon>Salmonidae</taxon>
        <taxon>Salmoninae</taxon>
        <taxon>Oncorhynchus</taxon>
    </lineage>
</organism>
<reference evidence="5" key="1">
    <citation type="submission" date="2020-07" db="EMBL/GenBank/DDBJ databases">
        <title>A long reads based de novo assembly of the rainbow trout Arlee double haploid line genome.</title>
        <authorList>
            <person name="Gao G."/>
            <person name="Palti Y."/>
        </authorList>
    </citation>
    <scope>NUCLEOTIDE SEQUENCE [LARGE SCALE GENOMIC DNA]</scope>
</reference>
<dbReference type="Ensembl" id="ENSOMYT00000009233.2">
    <property type="protein sequence ID" value="ENSOMYP00000008325.2"/>
    <property type="gene ID" value="ENSOMYG00000004182.2"/>
</dbReference>
<evidence type="ECO:0000256" key="2">
    <source>
        <dbReference type="SAM" id="MobiDB-lite"/>
    </source>
</evidence>
<dbReference type="PROSITE" id="PS50835">
    <property type="entry name" value="IG_LIKE"/>
    <property type="match status" value="3"/>
</dbReference>
<accession>A0A8C7V5V5</accession>
<feature type="transmembrane region" description="Helical" evidence="3">
    <location>
        <begin position="6"/>
        <end position="24"/>
    </location>
</feature>
<dbReference type="SUPFAM" id="SSF48726">
    <property type="entry name" value="Immunoglobulin"/>
    <property type="match status" value="3"/>
</dbReference>